<dbReference type="InterPro" id="IPR007813">
    <property type="entry name" value="PilN"/>
</dbReference>
<accession>A0ABS5PU14</accession>
<dbReference type="RefSeq" id="WP_213237746.1">
    <property type="nucleotide sequence ID" value="NZ_JAHBCL010000027.1"/>
</dbReference>
<keyword evidence="1" id="KW-0472">Membrane</keyword>
<evidence type="ECO:0000256" key="1">
    <source>
        <dbReference type="SAM" id="Phobius"/>
    </source>
</evidence>
<evidence type="ECO:0000313" key="2">
    <source>
        <dbReference type="EMBL" id="MBS7527884.1"/>
    </source>
</evidence>
<keyword evidence="1" id="KW-1133">Transmembrane helix</keyword>
<evidence type="ECO:0008006" key="4">
    <source>
        <dbReference type="Google" id="ProtNLM"/>
    </source>
</evidence>
<organism evidence="2 3">
    <name type="scientific">Fusibacter paucivorans</name>
    <dbReference type="NCBI Taxonomy" id="76009"/>
    <lineage>
        <taxon>Bacteria</taxon>
        <taxon>Bacillati</taxon>
        <taxon>Bacillota</taxon>
        <taxon>Clostridia</taxon>
        <taxon>Eubacteriales</taxon>
        <taxon>Eubacteriales Family XII. Incertae Sedis</taxon>
        <taxon>Fusibacter</taxon>
    </lineage>
</organism>
<feature type="transmembrane region" description="Helical" evidence="1">
    <location>
        <begin position="26"/>
        <end position="45"/>
    </location>
</feature>
<sequence>MKDINLFEGLHSEKSLRRKEKTKHKLLFGIVALTLLFAISTIGYYKIAAQLMMREVNDITLDVETYNEIMDLKQTINEMEIRQSAYELLNATGKGHLDTEILLLLGNTFPSGVNAMSCTYDSNGNINISGSANSVESVGYLIRRLKDESLVESVFVNSITSAQTNTVAVENLDEMLEENANISFTLQVALK</sequence>
<keyword evidence="3" id="KW-1185">Reference proteome</keyword>
<reference evidence="2 3" key="1">
    <citation type="submission" date="2021-05" db="EMBL/GenBank/DDBJ databases">
        <title>Fusibacter ferrireducens sp. nov., an anaerobic, sulfur- and Fe-reducing bacterium isolated from the mangrove sediment.</title>
        <authorList>
            <person name="Qiu D."/>
        </authorList>
    </citation>
    <scope>NUCLEOTIDE SEQUENCE [LARGE SCALE GENOMIC DNA]</scope>
    <source>
        <strain evidence="2 3">DSM 12116</strain>
    </source>
</reference>
<comment type="caution">
    <text evidence="2">The sequence shown here is derived from an EMBL/GenBank/DDBJ whole genome shotgun (WGS) entry which is preliminary data.</text>
</comment>
<protein>
    <recommendedName>
        <fullName evidence="4">Type IV pilus assembly protein PilN</fullName>
    </recommendedName>
</protein>
<gene>
    <name evidence="2" type="ORF">KHM83_14460</name>
</gene>
<evidence type="ECO:0000313" key="3">
    <source>
        <dbReference type="Proteomes" id="UP000746471"/>
    </source>
</evidence>
<proteinExistence type="predicted"/>
<dbReference type="Pfam" id="PF05137">
    <property type="entry name" value="PilN"/>
    <property type="match status" value="1"/>
</dbReference>
<keyword evidence="1" id="KW-0812">Transmembrane</keyword>
<name>A0ABS5PU14_9FIRM</name>
<dbReference type="Proteomes" id="UP000746471">
    <property type="component" value="Unassembled WGS sequence"/>
</dbReference>
<dbReference type="EMBL" id="JAHBCL010000027">
    <property type="protein sequence ID" value="MBS7527884.1"/>
    <property type="molecule type" value="Genomic_DNA"/>
</dbReference>